<dbReference type="InterPro" id="IPR001810">
    <property type="entry name" value="F-box_dom"/>
</dbReference>
<reference evidence="3" key="1">
    <citation type="submission" date="2025-08" db="UniProtKB">
        <authorList>
            <consortium name="RefSeq"/>
        </authorList>
    </citation>
    <scope>IDENTIFICATION</scope>
    <source>
        <tissue evidence="3">Whole organism</tissue>
    </source>
</reference>
<dbReference type="Gene3D" id="1.20.1280.50">
    <property type="match status" value="1"/>
</dbReference>
<evidence type="ECO:0000259" key="1">
    <source>
        <dbReference type="PROSITE" id="PS50181"/>
    </source>
</evidence>
<evidence type="ECO:0000313" key="2">
    <source>
        <dbReference type="Proteomes" id="UP000504606"/>
    </source>
</evidence>
<dbReference type="GeneID" id="113211553"/>
<dbReference type="SUPFAM" id="SSF52047">
    <property type="entry name" value="RNI-like"/>
    <property type="match status" value="1"/>
</dbReference>
<sequence>MEQLPDDVLLEVMRHLDVPDLFACRLVSKRLGSLALHADVWRHRRFGSDYKHFGWQCTVLRLAPCLDALSVYAQVPTAETGCLQATTTTRCAVARLELSVFEGGAMLAAAIIRHQEALGRLRRLRIYFYEVSQAEGVALLATVVQTSGLTKLDLEEQPSCRSLVESMLRHTAVPVVSSLRSFRCSSFSTFTEHFVHFMLRVHAATLEEVFLDGRLLSTSTLTAPLLSGMPNLRQLKCTLVPELNALAACESLRVVSFTVRDEMRSAAAGRSALALLSHSTQLQEVELSFLHFTRSPEPDVLRFFGDFISALASSGRSHLRSLSIRASGISCDRKELQPLWDALLAALPSLPALRRLAVDAPSDALLLGITPVIAPALQRLLLGPWPLRRREYLRCAHAWLHMDAVNHLHAVNPSLQLLARAKLDYYCRGLSPCGVCQLGCHLSLRDSNSIEKYFIFDLLWVIIPRNNPCM</sequence>
<dbReference type="SUPFAM" id="SSF81383">
    <property type="entry name" value="F-box domain"/>
    <property type="match status" value="1"/>
</dbReference>
<dbReference type="Gene3D" id="3.80.10.10">
    <property type="entry name" value="Ribonuclease Inhibitor"/>
    <property type="match status" value="1"/>
</dbReference>
<gene>
    <name evidence="3" type="primary">LOC113211553</name>
</gene>
<protein>
    <submittedName>
        <fullName evidence="3">Uncharacterized protein LOC113211553</fullName>
    </submittedName>
</protein>
<feature type="domain" description="F-box" evidence="1">
    <location>
        <begin position="1"/>
        <end position="44"/>
    </location>
</feature>
<dbReference type="SMART" id="SM00256">
    <property type="entry name" value="FBOX"/>
    <property type="match status" value="1"/>
</dbReference>
<dbReference type="AlphaFoldDB" id="A0A6J1SWX5"/>
<dbReference type="Pfam" id="PF12937">
    <property type="entry name" value="F-box-like"/>
    <property type="match status" value="1"/>
</dbReference>
<dbReference type="InterPro" id="IPR036047">
    <property type="entry name" value="F-box-like_dom_sf"/>
</dbReference>
<keyword evidence="2" id="KW-1185">Reference proteome</keyword>
<dbReference type="CDD" id="cd09917">
    <property type="entry name" value="F-box_SF"/>
    <property type="match status" value="1"/>
</dbReference>
<proteinExistence type="predicted"/>
<dbReference type="Proteomes" id="UP000504606">
    <property type="component" value="Unplaced"/>
</dbReference>
<organism evidence="2 3">
    <name type="scientific">Frankliniella occidentalis</name>
    <name type="common">Western flower thrips</name>
    <name type="synonym">Euthrips occidentalis</name>
    <dbReference type="NCBI Taxonomy" id="133901"/>
    <lineage>
        <taxon>Eukaryota</taxon>
        <taxon>Metazoa</taxon>
        <taxon>Ecdysozoa</taxon>
        <taxon>Arthropoda</taxon>
        <taxon>Hexapoda</taxon>
        <taxon>Insecta</taxon>
        <taxon>Pterygota</taxon>
        <taxon>Neoptera</taxon>
        <taxon>Paraneoptera</taxon>
        <taxon>Thysanoptera</taxon>
        <taxon>Terebrantia</taxon>
        <taxon>Thripoidea</taxon>
        <taxon>Thripidae</taxon>
        <taxon>Frankliniella</taxon>
    </lineage>
</organism>
<dbReference type="OrthoDB" id="3219396at2759"/>
<dbReference type="PROSITE" id="PS50181">
    <property type="entry name" value="FBOX"/>
    <property type="match status" value="1"/>
</dbReference>
<accession>A0A6J1SWX5</accession>
<name>A0A6J1SWX5_FRAOC</name>
<dbReference type="InterPro" id="IPR032675">
    <property type="entry name" value="LRR_dom_sf"/>
</dbReference>
<dbReference type="RefSeq" id="XP_026285739.1">
    <property type="nucleotide sequence ID" value="XM_026429954.2"/>
</dbReference>
<evidence type="ECO:0000313" key="3">
    <source>
        <dbReference type="RefSeq" id="XP_026285739.1"/>
    </source>
</evidence>
<dbReference type="KEGG" id="foc:113211553"/>